<evidence type="ECO:0000256" key="1">
    <source>
        <dbReference type="SAM" id="Phobius"/>
    </source>
</evidence>
<keyword evidence="3" id="KW-1185">Reference proteome</keyword>
<protein>
    <recommendedName>
        <fullName evidence="4">DUF998 domain-containing protein</fullName>
    </recommendedName>
</protein>
<evidence type="ECO:0000313" key="2">
    <source>
        <dbReference type="EMBL" id="MBP2193024.1"/>
    </source>
</evidence>
<organism evidence="2 3">
    <name type="scientific">Nocardia goodfellowii</name>
    <dbReference type="NCBI Taxonomy" id="882446"/>
    <lineage>
        <taxon>Bacteria</taxon>
        <taxon>Bacillati</taxon>
        <taxon>Actinomycetota</taxon>
        <taxon>Actinomycetes</taxon>
        <taxon>Mycobacteriales</taxon>
        <taxon>Nocardiaceae</taxon>
        <taxon>Nocardia</taxon>
    </lineage>
</organism>
<name>A0ABS4QMU9_9NOCA</name>
<feature type="transmembrane region" description="Helical" evidence="1">
    <location>
        <begin position="32"/>
        <end position="51"/>
    </location>
</feature>
<feature type="transmembrane region" description="Helical" evidence="1">
    <location>
        <begin position="135"/>
        <end position="154"/>
    </location>
</feature>
<sequence length="231" mass="24502">MTDALFGIVVAITALAALARLSLWRAAPQTRLLTAVLALLAASAAFVHPGLSDNLDAYFDDPGWSGMGYDVLLLTAVCLECAYIAHIWGFTRLAKIAQLAAPVLAALLAITYALAEHSGQHRHYIGEGLSRTATVHGLIVSGALLLANVVMGATVLSARPWTRTQVWFGVSALAGLTVALLRISATVDPGRFADAFWNLRYPLESIVLLAVSAAGIDNLIRKWRSRSAANG</sequence>
<comment type="caution">
    <text evidence="2">The sequence shown here is derived from an EMBL/GenBank/DDBJ whole genome shotgun (WGS) entry which is preliminary data.</text>
</comment>
<feature type="transmembrane region" description="Helical" evidence="1">
    <location>
        <begin position="6"/>
        <end position="23"/>
    </location>
</feature>
<keyword evidence="1" id="KW-0472">Membrane</keyword>
<dbReference type="RefSeq" id="WP_209896266.1">
    <property type="nucleotide sequence ID" value="NZ_JAGGMR010000001.1"/>
</dbReference>
<proteinExistence type="predicted"/>
<keyword evidence="1" id="KW-1133">Transmembrane helix</keyword>
<feature type="transmembrane region" description="Helical" evidence="1">
    <location>
        <begin position="96"/>
        <end position="115"/>
    </location>
</feature>
<dbReference type="Proteomes" id="UP001519325">
    <property type="component" value="Unassembled WGS sequence"/>
</dbReference>
<dbReference type="EMBL" id="JAGGMR010000001">
    <property type="protein sequence ID" value="MBP2193024.1"/>
    <property type="molecule type" value="Genomic_DNA"/>
</dbReference>
<keyword evidence="1" id="KW-0812">Transmembrane</keyword>
<evidence type="ECO:0000313" key="3">
    <source>
        <dbReference type="Proteomes" id="UP001519325"/>
    </source>
</evidence>
<evidence type="ECO:0008006" key="4">
    <source>
        <dbReference type="Google" id="ProtNLM"/>
    </source>
</evidence>
<feature type="transmembrane region" description="Helical" evidence="1">
    <location>
        <begin position="199"/>
        <end position="220"/>
    </location>
</feature>
<feature type="transmembrane region" description="Helical" evidence="1">
    <location>
        <begin position="71"/>
        <end position="89"/>
    </location>
</feature>
<feature type="transmembrane region" description="Helical" evidence="1">
    <location>
        <begin position="166"/>
        <end position="187"/>
    </location>
</feature>
<reference evidence="2 3" key="1">
    <citation type="submission" date="2021-03" db="EMBL/GenBank/DDBJ databases">
        <title>Sequencing the genomes of 1000 actinobacteria strains.</title>
        <authorList>
            <person name="Klenk H.-P."/>
        </authorList>
    </citation>
    <scope>NUCLEOTIDE SEQUENCE [LARGE SCALE GENOMIC DNA]</scope>
    <source>
        <strain evidence="2 3">DSM 45516</strain>
    </source>
</reference>
<accession>A0ABS4QMU9</accession>
<gene>
    <name evidence="2" type="ORF">BJ987_005925</name>
</gene>